<evidence type="ECO:0000256" key="7">
    <source>
        <dbReference type="ARBA" id="ARBA00023237"/>
    </source>
</evidence>
<evidence type="ECO:0000256" key="8">
    <source>
        <dbReference type="SAM" id="SignalP"/>
    </source>
</evidence>
<feature type="signal peptide" evidence="8">
    <location>
        <begin position="1"/>
        <end position="31"/>
    </location>
</feature>
<dbReference type="GO" id="GO:0009279">
    <property type="term" value="C:cell outer membrane"/>
    <property type="evidence" value="ECO:0007669"/>
    <property type="project" value="UniProtKB-SubCell"/>
</dbReference>
<evidence type="ECO:0000313" key="9">
    <source>
        <dbReference type="EMBL" id="SMC80760.1"/>
    </source>
</evidence>
<dbReference type="GO" id="GO:0015288">
    <property type="term" value="F:porin activity"/>
    <property type="evidence" value="ECO:0007669"/>
    <property type="project" value="TreeGrafter"/>
</dbReference>
<feature type="chain" id="PRO_5012280634" evidence="8">
    <location>
        <begin position="32"/>
        <end position="446"/>
    </location>
</feature>
<dbReference type="Gene3D" id="1.20.1600.10">
    <property type="entry name" value="Outer membrane efflux proteins (OEP)"/>
    <property type="match status" value="1"/>
</dbReference>
<evidence type="ECO:0000256" key="5">
    <source>
        <dbReference type="ARBA" id="ARBA00022692"/>
    </source>
</evidence>
<keyword evidence="4" id="KW-1134">Transmembrane beta strand</keyword>
<keyword evidence="7" id="KW-0998">Cell outer membrane</keyword>
<dbReference type="Pfam" id="PF02321">
    <property type="entry name" value="OEP"/>
    <property type="match status" value="2"/>
</dbReference>
<reference evidence="9 10" key="1">
    <citation type="submission" date="2017-04" db="EMBL/GenBank/DDBJ databases">
        <authorList>
            <person name="Afonso C.L."/>
            <person name="Miller P.J."/>
            <person name="Scott M.A."/>
            <person name="Spackman E."/>
            <person name="Goraichik I."/>
            <person name="Dimitrov K.M."/>
            <person name="Suarez D.L."/>
            <person name="Swayne D.E."/>
        </authorList>
    </citation>
    <scope>NUCLEOTIDE SEQUENCE [LARGE SCALE GENOMIC DNA]</scope>
    <source>
        <strain evidence="9 10">DSM 19625</strain>
    </source>
</reference>
<dbReference type="GO" id="GO:0015562">
    <property type="term" value="F:efflux transmembrane transporter activity"/>
    <property type="evidence" value="ECO:0007669"/>
    <property type="project" value="InterPro"/>
</dbReference>
<dbReference type="AlphaFoldDB" id="A0A1W2C6J5"/>
<dbReference type="InterPro" id="IPR051906">
    <property type="entry name" value="TolC-like"/>
</dbReference>
<dbReference type="EMBL" id="FWYB01000003">
    <property type="protein sequence ID" value="SMC80760.1"/>
    <property type="molecule type" value="Genomic_DNA"/>
</dbReference>
<sequence length="446" mass="49738">MKMLNYMLNKRGTVVFSFMAVLAMSTQPAIAQQNLGLEAAISVALKNNYDIKLVNNDIQIAKNNVNPGNAGMLPRLDGSFSDGGSRQNITRTQSNGNQQTLDGVRNTSMNYGAALGWTIFDGLQMFTNYERLKELQKLGEVNAKATILTTVSNVINAYYTVLKEQQLVTARDSALDISQMRLRIANNKLTIGRGSKLDVLAAKVDYNTDTSAYLQEINLLKTAKTALNQVMARDLNIDFKVDERINIDATLDYTTLAGQMTQLNPDLQNAFINKKIAELNLKQVKGQRYPVVAVNSGYEFQKSASPTGFNTQTRSNGFTYGLTASLNIFNGFLQRQNERNAKIGINSSELSFEKTKQDINAQLISTYQNYRTNLDLLKIEKSNVDIARQNLDITLEKYRLGSISPLELREAQKNSIDAITRYLDAQYQAKLTEISLKEISGTLNIQ</sequence>
<dbReference type="STRING" id="475255.SAMN04488101_103186"/>
<dbReference type="Proteomes" id="UP000192678">
    <property type="component" value="Unassembled WGS sequence"/>
</dbReference>
<keyword evidence="3" id="KW-0813">Transport</keyword>
<keyword evidence="8" id="KW-0732">Signal</keyword>
<dbReference type="InterPro" id="IPR003423">
    <property type="entry name" value="OMP_efflux"/>
</dbReference>
<name>A0A1W2C6J5_9SPHI</name>
<evidence type="ECO:0000256" key="1">
    <source>
        <dbReference type="ARBA" id="ARBA00004442"/>
    </source>
</evidence>
<evidence type="ECO:0000256" key="2">
    <source>
        <dbReference type="ARBA" id="ARBA00007613"/>
    </source>
</evidence>
<comment type="similarity">
    <text evidence="2">Belongs to the outer membrane factor (OMF) (TC 1.B.17) family.</text>
</comment>
<dbReference type="GO" id="GO:1990281">
    <property type="term" value="C:efflux pump complex"/>
    <property type="evidence" value="ECO:0007669"/>
    <property type="project" value="TreeGrafter"/>
</dbReference>
<organism evidence="9 10">
    <name type="scientific">Pedobacter nyackensis</name>
    <dbReference type="NCBI Taxonomy" id="475255"/>
    <lineage>
        <taxon>Bacteria</taxon>
        <taxon>Pseudomonadati</taxon>
        <taxon>Bacteroidota</taxon>
        <taxon>Sphingobacteriia</taxon>
        <taxon>Sphingobacteriales</taxon>
        <taxon>Sphingobacteriaceae</taxon>
        <taxon>Pedobacter</taxon>
    </lineage>
</organism>
<comment type="subcellular location">
    <subcellularLocation>
        <location evidence="1">Cell outer membrane</location>
    </subcellularLocation>
</comment>
<proteinExistence type="inferred from homology"/>
<protein>
    <submittedName>
        <fullName evidence="9">Outer membrane protein TolC</fullName>
    </submittedName>
</protein>
<dbReference type="SUPFAM" id="SSF56954">
    <property type="entry name" value="Outer membrane efflux proteins (OEP)"/>
    <property type="match status" value="1"/>
</dbReference>
<keyword evidence="10" id="KW-1185">Reference proteome</keyword>
<dbReference type="PANTHER" id="PTHR30026">
    <property type="entry name" value="OUTER MEMBRANE PROTEIN TOLC"/>
    <property type="match status" value="1"/>
</dbReference>
<evidence type="ECO:0000256" key="6">
    <source>
        <dbReference type="ARBA" id="ARBA00023136"/>
    </source>
</evidence>
<dbReference type="PANTHER" id="PTHR30026:SF20">
    <property type="entry name" value="OUTER MEMBRANE PROTEIN TOLC"/>
    <property type="match status" value="1"/>
</dbReference>
<evidence type="ECO:0000313" key="10">
    <source>
        <dbReference type="Proteomes" id="UP000192678"/>
    </source>
</evidence>
<keyword evidence="5" id="KW-0812">Transmembrane</keyword>
<gene>
    <name evidence="9" type="ORF">SAMN04488101_103186</name>
</gene>
<keyword evidence="6" id="KW-0472">Membrane</keyword>
<evidence type="ECO:0000256" key="4">
    <source>
        <dbReference type="ARBA" id="ARBA00022452"/>
    </source>
</evidence>
<accession>A0A1W2C6J5</accession>
<evidence type="ECO:0000256" key="3">
    <source>
        <dbReference type="ARBA" id="ARBA00022448"/>
    </source>
</evidence>